<dbReference type="AlphaFoldDB" id="A0A4C1UKM6"/>
<protein>
    <submittedName>
        <fullName evidence="1">Uncharacterized protein</fullName>
    </submittedName>
</protein>
<accession>A0A4C1UKM6</accession>
<dbReference type="OrthoDB" id="7510738at2759"/>
<proteinExistence type="predicted"/>
<comment type="caution">
    <text evidence="1">The sequence shown here is derived from an EMBL/GenBank/DDBJ whole genome shotgun (WGS) entry which is preliminary data.</text>
</comment>
<evidence type="ECO:0000313" key="2">
    <source>
        <dbReference type="Proteomes" id="UP000299102"/>
    </source>
</evidence>
<organism evidence="1 2">
    <name type="scientific">Eumeta variegata</name>
    <name type="common">Bagworm moth</name>
    <name type="synonym">Eumeta japonica</name>
    <dbReference type="NCBI Taxonomy" id="151549"/>
    <lineage>
        <taxon>Eukaryota</taxon>
        <taxon>Metazoa</taxon>
        <taxon>Ecdysozoa</taxon>
        <taxon>Arthropoda</taxon>
        <taxon>Hexapoda</taxon>
        <taxon>Insecta</taxon>
        <taxon>Pterygota</taxon>
        <taxon>Neoptera</taxon>
        <taxon>Endopterygota</taxon>
        <taxon>Lepidoptera</taxon>
        <taxon>Glossata</taxon>
        <taxon>Ditrysia</taxon>
        <taxon>Tineoidea</taxon>
        <taxon>Psychidae</taxon>
        <taxon>Oiketicinae</taxon>
        <taxon>Eumeta</taxon>
    </lineage>
</organism>
<sequence length="120" mass="13479">MWKKTVPPATAPGEAAGIYRSGNPYLRLEYRTGDVFRVYMILVAFARGFARAIHKISSPAFRREGFLCCVRPLSLFYSYASAAGVEERSLVLRSVSHARLRRNATMSHAFSCMKPAFIDL</sequence>
<dbReference type="Proteomes" id="UP000299102">
    <property type="component" value="Unassembled WGS sequence"/>
</dbReference>
<reference evidence="1 2" key="1">
    <citation type="journal article" date="2019" name="Commun. Biol.">
        <title>The bagworm genome reveals a unique fibroin gene that provides high tensile strength.</title>
        <authorList>
            <person name="Kono N."/>
            <person name="Nakamura H."/>
            <person name="Ohtoshi R."/>
            <person name="Tomita M."/>
            <person name="Numata K."/>
            <person name="Arakawa K."/>
        </authorList>
    </citation>
    <scope>NUCLEOTIDE SEQUENCE [LARGE SCALE GENOMIC DNA]</scope>
</reference>
<gene>
    <name evidence="1" type="ORF">EVAR_23471_1</name>
</gene>
<dbReference type="EMBL" id="BGZK01000183">
    <property type="protein sequence ID" value="GBP26700.1"/>
    <property type="molecule type" value="Genomic_DNA"/>
</dbReference>
<evidence type="ECO:0000313" key="1">
    <source>
        <dbReference type="EMBL" id="GBP26700.1"/>
    </source>
</evidence>
<keyword evidence="2" id="KW-1185">Reference proteome</keyword>
<name>A0A4C1UKM6_EUMVA</name>